<dbReference type="InterPro" id="IPR051313">
    <property type="entry name" value="Bact_iron-sidero_bind"/>
</dbReference>
<dbReference type="Gene3D" id="3.40.50.1980">
    <property type="entry name" value="Nitrogenase molybdenum iron protein domain"/>
    <property type="match status" value="2"/>
</dbReference>
<dbReference type="Proteomes" id="UP000011514">
    <property type="component" value="Unassembled WGS sequence"/>
</dbReference>
<comment type="subcellular location">
    <subcellularLocation>
        <location evidence="1">Cell envelope</location>
    </subcellularLocation>
</comment>
<keyword evidence="2" id="KW-0813">Transport</keyword>
<proteinExistence type="predicted"/>
<feature type="compositionally biased region" description="Acidic residues" evidence="4">
    <location>
        <begin position="74"/>
        <end position="84"/>
    </location>
</feature>
<dbReference type="STRING" id="1227484.C471_03963"/>
<keyword evidence="3" id="KW-0732">Signal</keyword>
<accession>M0E891</accession>
<protein>
    <submittedName>
        <fullName evidence="6">Ferrichrome-binding protein</fullName>
    </submittedName>
</protein>
<dbReference type="SUPFAM" id="SSF53807">
    <property type="entry name" value="Helical backbone' metal receptor"/>
    <property type="match status" value="1"/>
</dbReference>
<dbReference type="EMBL" id="AOJE01000011">
    <property type="protein sequence ID" value="ELZ42584.1"/>
    <property type="molecule type" value="Genomic_DNA"/>
</dbReference>
<evidence type="ECO:0000259" key="5">
    <source>
        <dbReference type="Pfam" id="PF01497"/>
    </source>
</evidence>
<dbReference type="PATRIC" id="fig|1227484.4.peg.811"/>
<reference evidence="6 7" key="1">
    <citation type="journal article" date="2014" name="PLoS Genet.">
        <title>Phylogenetically driven sequencing of extremely halophilic archaea reveals strategies for static and dynamic osmo-response.</title>
        <authorList>
            <person name="Becker E.A."/>
            <person name="Seitzer P.M."/>
            <person name="Tritt A."/>
            <person name="Larsen D."/>
            <person name="Krusor M."/>
            <person name="Yao A.I."/>
            <person name="Wu D."/>
            <person name="Madern D."/>
            <person name="Eisen J.A."/>
            <person name="Darling A.E."/>
            <person name="Facciotti M.T."/>
        </authorList>
    </citation>
    <scope>NUCLEOTIDE SEQUENCE [LARGE SCALE GENOMIC DNA]</scope>
    <source>
        <strain evidence="6 7">DSM 1137</strain>
    </source>
</reference>
<feature type="domain" description="Fe/B12 periplasmic-binding" evidence="5">
    <location>
        <begin position="189"/>
        <end position="376"/>
    </location>
</feature>
<evidence type="ECO:0000313" key="6">
    <source>
        <dbReference type="EMBL" id="ELZ42584.1"/>
    </source>
</evidence>
<feature type="compositionally biased region" description="Gly residues" evidence="4">
    <location>
        <begin position="45"/>
        <end position="73"/>
    </location>
</feature>
<evidence type="ECO:0000256" key="3">
    <source>
        <dbReference type="ARBA" id="ARBA00022729"/>
    </source>
</evidence>
<evidence type="ECO:0000256" key="1">
    <source>
        <dbReference type="ARBA" id="ARBA00004196"/>
    </source>
</evidence>
<sequence>MAEDHATGEQAGKSAPTRRDFVAYGGSIAATGLLAGCTDSTDAGPTGGGDGDAGNESGGGGNDGGGSDGSGGDGTDDESGEESAPETYTVTMEPVGSVEFEGVPETWVANNGSWADMGIALGQAPPEAVYLTSRYHTQYYDEIPGLSVDKSGMTSLWESELDVESFLELGEDADVFVIDPNFILGRTSNWEQEDIDQIESAGTPFFGNSIFSRGYGWHDYEYLSLYEAFEKLAEVFQERERYEAFDAVHEEFLGRVDEIVPPEGERPSVAIMWPQPVDEPTAFSPYLIDGGTSFKQWRDLGVEDAFATTGVRDFHSDRGQVDYETLLEIDPDVLLLRGNEAKTEAEFRDTVVSFMEDHNVASRLTAVENGDVYRGGSLYQGPITNLVLTERAAGQVYGVDEELFDRQRVADIVSGDFE</sequence>
<name>M0E891_9EURY</name>
<keyword evidence="7" id="KW-1185">Reference proteome</keyword>
<evidence type="ECO:0000256" key="2">
    <source>
        <dbReference type="ARBA" id="ARBA00022448"/>
    </source>
</evidence>
<dbReference type="Pfam" id="PF01497">
    <property type="entry name" value="Peripla_BP_2"/>
    <property type="match status" value="1"/>
</dbReference>
<dbReference type="PANTHER" id="PTHR30532">
    <property type="entry name" value="IRON III DICITRATE-BINDING PERIPLASMIC PROTEIN"/>
    <property type="match status" value="1"/>
</dbReference>
<gene>
    <name evidence="6" type="ORF">C471_03963</name>
</gene>
<dbReference type="eggNOG" id="arCOG06180">
    <property type="taxonomic scope" value="Archaea"/>
</dbReference>
<dbReference type="OrthoDB" id="304381at2157"/>
<organism evidence="6 7">
    <name type="scientific">Halorubrum saccharovorum DSM 1137</name>
    <dbReference type="NCBI Taxonomy" id="1227484"/>
    <lineage>
        <taxon>Archaea</taxon>
        <taxon>Methanobacteriati</taxon>
        <taxon>Methanobacteriota</taxon>
        <taxon>Stenosarchaea group</taxon>
        <taxon>Halobacteria</taxon>
        <taxon>Halobacteriales</taxon>
        <taxon>Haloferacaceae</taxon>
        <taxon>Halorubrum</taxon>
    </lineage>
</organism>
<evidence type="ECO:0000256" key="4">
    <source>
        <dbReference type="SAM" id="MobiDB-lite"/>
    </source>
</evidence>
<feature type="region of interest" description="Disordered" evidence="4">
    <location>
        <begin position="35"/>
        <end position="87"/>
    </location>
</feature>
<dbReference type="RefSeq" id="WP_004046737.1">
    <property type="nucleotide sequence ID" value="NZ_AOJE01000011.1"/>
</dbReference>
<evidence type="ECO:0000313" key="7">
    <source>
        <dbReference type="Proteomes" id="UP000011514"/>
    </source>
</evidence>
<comment type="caution">
    <text evidence="6">The sequence shown here is derived from an EMBL/GenBank/DDBJ whole genome shotgun (WGS) entry which is preliminary data.</text>
</comment>
<dbReference type="PANTHER" id="PTHR30532:SF1">
    <property type="entry name" value="IRON(3+)-HYDROXAMATE-BINDING PROTEIN FHUD"/>
    <property type="match status" value="1"/>
</dbReference>
<dbReference type="AlphaFoldDB" id="M0E891"/>
<dbReference type="InterPro" id="IPR002491">
    <property type="entry name" value="ABC_transptr_periplasmic_BD"/>
</dbReference>